<dbReference type="SUPFAM" id="SSF53756">
    <property type="entry name" value="UDP-Glycosyltransferase/glycogen phosphorylase"/>
    <property type="match status" value="1"/>
</dbReference>
<name>H2Y456_CIOSA</name>
<comment type="pathway">
    <text evidence="2">Protein modification; protein glycosylation.</text>
</comment>
<dbReference type="InParanoid" id="H2Y456"/>
<dbReference type="OMA" id="INKWWKG"/>
<comment type="similarity">
    <text evidence="3 11">Belongs to the glycosyltransferase 10 family.</text>
</comment>
<dbReference type="Gene3D" id="3.40.50.11660">
    <property type="entry name" value="Glycosyl transferase family 10, C-terminal domain"/>
    <property type="match status" value="1"/>
</dbReference>
<feature type="domain" description="Fucosyltransferase C-terminal" evidence="12">
    <location>
        <begin position="77"/>
        <end position="228"/>
    </location>
</feature>
<dbReference type="GeneTree" id="ENSGT00940000159014"/>
<keyword evidence="4 11" id="KW-0328">Glycosyltransferase</keyword>
<keyword evidence="10" id="KW-0325">Glycoprotein</keyword>
<dbReference type="Proteomes" id="UP000007875">
    <property type="component" value="Unassembled WGS sequence"/>
</dbReference>
<dbReference type="InterPro" id="IPR055270">
    <property type="entry name" value="Glyco_tran_10_C"/>
</dbReference>
<keyword evidence="7" id="KW-0735">Signal-anchor</keyword>
<evidence type="ECO:0000256" key="1">
    <source>
        <dbReference type="ARBA" id="ARBA00004167"/>
    </source>
</evidence>
<protein>
    <recommendedName>
        <fullName evidence="11">Fucosyltransferase</fullName>
        <ecNumber evidence="11">2.4.1.-</ecNumber>
    </recommendedName>
</protein>
<keyword evidence="9" id="KW-0472">Membrane</keyword>
<evidence type="ECO:0000256" key="2">
    <source>
        <dbReference type="ARBA" id="ARBA00004922"/>
    </source>
</evidence>
<dbReference type="Ensembl" id="ENSCSAVT00000000105.1">
    <property type="protein sequence ID" value="ENSCSAVP00000000104.1"/>
    <property type="gene ID" value="ENSCSAVG00000000048.1"/>
</dbReference>
<dbReference type="Pfam" id="PF17039">
    <property type="entry name" value="Glyco_tran_10_N"/>
    <property type="match status" value="1"/>
</dbReference>
<evidence type="ECO:0000259" key="12">
    <source>
        <dbReference type="Pfam" id="PF00852"/>
    </source>
</evidence>
<evidence type="ECO:0000259" key="13">
    <source>
        <dbReference type="Pfam" id="PF17039"/>
    </source>
</evidence>
<evidence type="ECO:0000256" key="4">
    <source>
        <dbReference type="ARBA" id="ARBA00022676"/>
    </source>
</evidence>
<evidence type="ECO:0000256" key="11">
    <source>
        <dbReference type="RuleBase" id="RU003832"/>
    </source>
</evidence>
<dbReference type="InterPro" id="IPR031481">
    <property type="entry name" value="Glyco_tran_10_N"/>
</dbReference>
<dbReference type="GO" id="GO:0046920">
    <property type="term" value="F:alpha-(1-&gt;3)-fucosyltransferase activity"/>
    <property type="evidence" value="ECO:0007669"/>
    <property type="project" value="TreeGrafter"/>
</dbReference>
<sequence length="233" mass="27721">MHRNEMPPDNLRRKDVYYIWNNMESPLTTSATVNLELNHFEKNYFNGTMTYRRDSTVYQPYQSSELIISRVKKLGLQKKERKIAWMVSNCRSHFGATKRMSYFKKLQKHGLKVDTYGRCFGGRNPLGRGEISFFKFVGKYKFYLAFENSYHCRDYITEKFNQHGLYSGTVPVVWGPKRIDYAAIAPPNSFIHVDDFKSPKDLVKYLDFLDKNDTAYQEYHKWEEKLTIFGDFW</sequence>
<dbReference type="InterPro" id="IPR038577">
    <property type="entry name" value="GT10-like_C_sf"/>
</dbReference>
<dbReference type="eggNOG" id="KOG2619">
    <property type="taxonomic scope" value="Eukaryota"/>
</dbReference>
<proteinExistence type="inferred from homology"/>
<evidence type="ECO:0000256" key="3">
    <source>
        <dbReference type="ARBA" id="ARBA00008919"/>
    </source>
</evidence>
<keyword evidence="6 11" id="KW-0812">Transmembrane</keyword>
<reference evidence="15" key="1">
    <citation type="submission" date="2003-08" db="EMBL/GenBank/DDBJ databases">
        <authorList>
            <person name="Birren B."/>
            <person name="Nusbaum C."/>
            <person name="Abebe A."/>
            <person name="Abouelleil A."/>
            <person name="Adekoya E."/>
            <person name="Ait-zahra M."/>
            <person name="Allen N."/>
            <person name="Allen T."/>
            <person name="An P."/>
            <person name="Anderson M."/>
            <person name="Anderson S."/>
            <person name="Arachchi H."/>
            <person name="Armbruster J."/>
            <person name="Bachantsang P."/>
            <person name="Baldwin J."/>
            <person name="Barry A."/>
            <person name="Bayul T."/>
            <person name="Blitshsteyn B."/>
            <person name="Bloom T."/>
            <person name="Blye J."/>
            <person name="Boguslavskiy L."/>
            <person name="Borowsky M."/>
            <person name="Boukhgalter B."/>
            <person name="Brunache A."/>
            <person name="Butler J."/>
            <person name="Calixte N."/>
            <person name="Calvo S."/>
            <person name="Camarata J."/>
            <person name="Campo K."/>
            <person name="Chang J."/>
            <person name="Cheshatsang Y."/>
            <person name="Citroen M."/>
            <person name="Collymore A."/>
            <person name="Considine T."/>
            <person name="Cook A."/>
            <person name="Cooke P."/>
            <person name="Corum B."/>
            <person name="Cuomo C."/>
            <person name="David R."/>
            <person name="Dawoe T."/>
            <person name="Degray S."/>
            <person name="Dodge S."/>
            <person name="Dooley K."/>
            <person name="Dorje P."/>
            <person name="Dorjee K."/>
            <person name="Dorris L."/>
            <person name="Duffey N."/>
            <person name="Dupes A."/>
            <person name="Elkins T."/>
            <person name="Engels R."/>
            <person name="Erickson J."/>
            <person name="Farina A."/>
            <person name="Faro S."/>
            <person name="Ferreira P."/>
            <person name="Fischer H."/>
            <person name="Fitzgerald M."/>
            <person name="Foley K."/>
            <person name="Gage D."/>
            <person name="Galagan J."/>
            <person name="Gearin G."/>
            <person name="Gnerre S."/>
            <person name="Gnirke A."/>
            <person name="Goyette A."/>
            <person name="Graham J."/>
            <person name="Grandbois E."/>
            <person name="Gyaltsen K."/>
            <person name="Hafez N."/>
            <person name="Hagopian D."/>
            <person name="Hagos B."/>
            <person name="Hall J."/>
            <person name="Hatcher B."/>
            <person name="Heller A."/>
            <person name="Higgins H."/>
            <person name="Honan T."/>
            <person name="Horn A."/>
            <person name="Houde N."/>
            <person name="Hughes L."/>
            <person name="Hulme W."/>
            <person name="Husby E."/>
            <person name="Iliev I."/>
            <person name="Jaffe D."/>
            <person name="Jones C."/>
            <person name="Kamal M."/>
            <person name="Kamat A."/>
            <person name="Kamvysselis M."/>
            <person name="Karlsson E."/>
            <person name="Kells C."/>
            <person name="Kieu A."/>
            <person name="Kisner P."/>
            <person name="Kodira C."/>
            <person name="Kulbokas E."/>
            <person name="Labutti K."/>
            <person name="Lama D."/>
            <person name="Landers T."/>
            <person name="Leger J."/>
            <person name="Levine S."/>
            <person name="Lewis D."/>
            <person name="Lewis T."/>
            <person name="Lindblad-toh K."/>
            <person name="Liu X."/>
            <person name="Lokyitsang T."/>
            <person name="Lokyitsang Y."/>
            <person name="Lucien O."/>
            <person name="Lui A."/>
            <person name="Ma L.J."/>
            <person name="Mabbitt R."/>
            <person name="Macdonald J."/>
            <person name="Maclean C."/>
            <person name="Major J."/>
            <person name="Manning J."/>
            <person name="Marabella R."/>
            <person name="Maru K."/>
            <person name="Matthews C."/>
            <person name="Mauceli E."/>
            <person name="Mccarthy M."/>
            <person name="Mcdonough S."/>
            <person name="Mcghee T."/>
            <person name="Meldrim J."/>
            <person name="Meneus L."/>
            <person name="Mesirov J."/>
            <person name="Mihalev A."/>
            <person name="Mihova T."/>
            <person name="Mikkelsen T."/>
            <person name="Mlenga V."/>
            <person name="Moru K."/>
            <person name="Mozes J."/>
            <person name="Mulrain L."/>
            <person name="Munson G."/>
            <person name="Naylor J."/>
            <person name="Newes C."/>
            <person name="Nguyen C."/>
            <person name="Nguyen N."/>
            <person name="Nguyen T."/>
            <person name="Nicol R."/>
            <person name="Nielsen C."/>
            <person name="Nizzari M."/>
            <person name="Norbu C."/>
            <person name="Norbu N."/>
            <person name="O'donnell P."/>
            <person name="Okoawo O."/>
            <person name="O'leary S."/>
            <person name="Omotosho B."/>
            <person name="O'neill K."/>
            <person name="Osman S."/>
            <person name="Parker S."/>
            <person name="Perrin D."/>
            <person name="Phunkhang P."/>
            <person name="Piqani B."/>
            <person name="Purcell S."/>
            <person name="Rachupka T."/>
            <person name="Ramasamy U."/>
            <person name="Rameau R."/>
            <person name="Ray V."/>
            <person name="Raymond C."/>
            <person name="Retta R."/>
            <person name="Richardson S."/>
            <person name="Rise C."/>
            <person name="Rodriguez J."/>
            <person name="Rogers J."/>
            <person name="Rogov P."/>
            <person name="Rutman M."/>
            <person name="Schupbach R."/>
            <person name="Seaman C."/>
            <person name="Settipalli S."/>
            <person name="Sharpe T."/>
            <person name="Sheridan J."/>
            <person name="Sherpa N."/>
            <person name="Shi J."/>
            <person name="Smirnov S."/>
            <person name="Smith C."/>
            <person name="Sougnez C."/>
            <person name="Spencer B."/>
            <person name="Stalker J."/>
            <person name="Stange-thomann N."/>
            <person name="Stavropoulos S."/>
            <person name="Stetson K."/>
            <person name="Stone C."/>
            <person name="Stone S."/>
            <person name="Stubbs M."/>
            <person name="Talamas J."/>
            <person name="Tchuinga P."/>
            <person name="Tenzing P."/>
            <person name="Tesfaye S."/>
            <person name="Theodore J."/>
            <person name="Thoulutsang Y."/>
            <person name="Topham K."/>
            <person name="Towey S."/>
            <person name="Tsamla T."/>
            <person name="Tsomo N."/>
            <person name="Vallee D."/>
            <person name="Vassiliev H."/>
            <person name="Venkataraman V."/>
            <person name="Vinson J."/>
            <person name="Vo A."/>
            <person name="Wade C."/>
            <person name="Wang S."/>
            <person name="Wangchuk T."/>
            <person name="Wangdi T."/>
            <person name="Whittaker C."/>
            <person name="Wilkinson J."/>
            <person name="Wu Y."/>
            <person name="Wyman D."/>
            <person name="Yadav S."/>
            <person name="Yang S."/>
            <person name="Yang X."/>
            <person name="Yeager S."/>
            <person name="Yee E."/>
            <person name="Young G."/>
            <person name="Zainoun J."/>
            <person name="Zembeck L."/>
            <person name="Zimmer A."/>
            <person name="Zody M."/>
            <person name="Lander E."/>
        </authorList>
    </citation>
    <scope>NUCLEOTIDE SEQUENCE [LARGE SCALE GENOMIC DNA]</scope>
</reference>
<evidence type="ECO:0000256" key="7">
    <source>
        <dbReference type="ARBA" id="ARBA00022968"/>
    </source>
</evidence>
<dbReference type="PANTHER" id="PTHR11929">
    <property type="entry name" value="ALPHA- 1,3 -FUCOSYLTRANSFERASE"/>
    <property type="match status" value="1"/>
</dbReference>
<keyword evidence="15" id="KW-1185">Reference proteome</keyword>
<dbReference type="GO" id="GO:0032580">
    <property type="term" value="C:Golgi cisterna membrane"/>
    <property type="evidence" value="ECO:0007669"/>
    <property type="project" value="UniProtKB-SubCell"/>
</dbReference>
<evidence type="ECO:0000256" key="6">
    <source>
        <dbReference type="ARBA" id="ARBA00022692"/>
    </source>
</evidence>
<dbReference type="EC" id="2.4.1.-" evidence="11"/>
<evidence type="ECO:0000256" key="5">
    <source>
        <dbReference type="ARBA" id="ARBA00022679"/>
    </source>
</evidence>
<dbReference type="HOGENOM" id="CLU_032075_2_1_1"/>
<keyword evidence="8" id="KW-1133">Transmembrane helix</keyword>
<evidence type="ECO:0000256" key="10">
    <source>
        <dbReference type="ARBA" id="ARBA00023180"/>
    </source>
</evidence>
<evidence type="ECO:0000256" key="8">
    <source>
        <dbReference type="ARBA" id="ARBA00022989"/>
    </source>
</evidence>
<dbReference type="FunFam" id="3.40.50.11660:FF:000007">
    <property type="entry name" value="alpha-(1,3)-fucosyltransferase 6-like"/>
    <property type="match status" value="1"/>
</dbReference>
<evidence type="ECO:0000313" key="14">
    <source>
        <dbReference type="Ensembl" id="ENSCSAVP00000000104.1"/>
    </source>
</evidence>
<reference evidence="14" key="2">
    <citation type="submission" date="2025-08" db="UniProtKB">
        <authorList>
            <consortium name="Ensembl"/>
        </authorList>
    </citation>
    <scope>IDENTIFICATION</scope>
</reference>
<dbReference type="Pfam" id="PF00852">
    <property type="entry name" value="Glyco_transf_10"/>
    <property type="match status" value="1"/>
</dbReference>
<organism evidence="14 15">
    <name type="scientific">Ciona savignyi</name>
    <name type="common">Pacific transparent sea squirt</name>
    <dbReference type="NCBI Taxonomy" id="51511"/>
    <lineage>
        <taxon>Eukaryota</taxon>
        <taxon>Metazoa</taxon>
        <taxon>Chordata</taxon>
        <taxon>Tunicata</taxon>
        <taxon>Ascidiacea</taxon>
        <taxon>Phlebobranchia</taxon>
        <taxon>Cionidae</taxon>
        <taxon>Ciona</taxon>
    </lineage>
</organism>
<reference evidence="14" key="3">
    <citation type="submission" date="2025-09" db="UniProtKB">
        <authorList>
            <consortium name="Ensembl"/>
        </authorList>
    </citation>
    <scope>IDENTIFICATION</scope>
</reference>
<keyword evidence="11" id="KW-0333">Golgi apparatus</keyword>
<dbReference type="AlphaFoldDB" id="H2Y456"/>
<accession>H2Y456</accession>
<dbReference type="UniPathway" id="UPA00378"/>
<keyword evidence="5 11" id="KW-0808">Transferase</keyword>
<feature type="domain" description="Fucosyltransferase N-terminal" evidence="13">
    <location>
        <begin position="4"/>
        <end position="62"/>
    </location>
</feature>
<evidence type="ECO:0000313" key="15">
    <source>
        <dbReference type="Proteomes" id="UP000007875"/>
    </source>
</evidence>
<dbReference type="PANTHER" id="PTHR11929:SF145">
    <property type="entry name" value="ALPHA-(1,3)-FUCOSYLTRANSFERASE FUT-1"/>
    <property type="match status" value="1"/>
</dbReference>
<dbReference type="InterPro" id="IPR001503">
    <property type="entry name" value="Glyco_trans_10"/>
</dbReference>
<comment type="subcellular location">
    <subcellularLocation>
        <location evidence="11">Golgi apparatus</location>
        <location evidence="11">Golgi stack membrane</location>
        <topology evidence="11">Single-pass type II membrane protein</topology>
    </subcellularLocation>
    <subcellularLocation>
        <location evidence="1">Membrane</location>
        <topology evidence="1">Single-pass membrane protein</topology>
    </subcellularLocation>
</comment>
<evidence type="ECO:0000256" key="9">
    <source>
        <dbReference type="ARBA" id="ARBA00023136"/>
    </source>
</evidence>